<reference evidence="1 2" key="1">
    <citation type="submission" date="2019-04" db="EMBL/GenBank/DDBJ databases">
        <authorList>
            <consortium name="Pathogen Informatics"/>
        </authorList>
    </citation>
    <scope>NUCLEOTIDE SEQUENCE [LARGE SCALE GENOMIC DNA]</scope>
    <source>
        <strain evidence="1 2">NCTC9185</strain>
    </source>
</reference>
<name>A0A4U9D0G5_RAOTE</name>
<dbReference type="AlphaFoldDB" id="A0A4U9D0G5"/>
<evidence type="ECO:0000313" key="2">
    <source>
        <dbReference type="Proteomes" id="UP000339249"/>
    </source>
</evidence>
<proteinExistence type="predicted"/>
<dbReference type="Proteomes" id="UP000339249">
    <property type="component" value="Unassembled WGS sequence"/>
</dbReference>
<evidence type="ECO:0000313" key="1">
    <source>
        <dbReference type="EMBL" id="VTN11151.1"/>
    </source>
</evidence>
<dbReference type="EMBL" id="CABDVU010000001">
    <property type="protein sequence ID" value="VTN11151.1"/>
    <property type="molecule type" value="Genomic_DNA"/>
</dbReference>
<accession>A0A4U9D0G5</accession>
<sequence length="71" mass="8044">MRLVHRLSALHSYSPTWHLWMQKEIKLGKSSDFGSLALCPIQSYLAETIISNLVEMLSIYLNTSVAIVNHS</sequence>
<gene>
    <name evidence="1" type="ORF">NCTC9185_03100</name>
</gene>
<organism evidence="1 2">
    <name type="scientific">Raoultella terrigena</name>
    <name type="common">Klebsiella terrigena</name>
    <dbReference type="NCBI Taxonomy" id="577"/>
    <lineage>
        <taxon>Bacteria</taxon>
        <taxon>Pseudomonadati</taxon>
        <taxon>Pseudomonadota</taxon>
        <taxon>Gammaproteobacteria</taxon>
        <taxon>Enterobacterales</taxon>
        <taxon>Enterobacteriaceae</taxon>
        <taxon>Klebsiella/Raoultella group</taxon>
        <taxon>Raoultella</taxon>
    </lineage>
</organism>
<protein>
    <submittedName>
        <fullName evidence="1">Uncharacterized protein</fullName>
    </submittedName>
</protein>